<evidence type="ECO:0000313" key="3">
    <source>
        <dbReference type="Proteomes" id="UP000636800"/>
    </source>
</evidence>
<keyword evidence="3" id="KW-1185">Reference proteome</keyword>
<protein>
    <submittedName>
        <fullName evidence="2">Uncharacterized protein</fullName>
    </submittedName>
</protein>
<dbReference type="EMBL" id="JADCNL010000005">
    <property type="protein sequence ID" value="KAG0481302.1"/>
    <property type="molecule type" value="Genomic_DNA"/>
</dbReference>
<dbReference type="Proteomes" id="UP000636800">
    <property type="component" value="Chromosome 5"/>
</dbReference>
<sequence length="190" mass="20672">MASLVARVTSLQRRPRDGKAKAARSVMSEKAVMERRQASSNKGVAIKPQQLQAGTNGAGSRWLLGEAMALTGRGKSKGVAANGAAAMAGWLSYKDHSQMRRRETEKLDHKTVRQRLILLSLKSGAYKRGWGEMSGPLLGEYMLNTIKWETKRITGLNSGDLYSSMATGSNTSVGILYTYFLLRAETMGGT</sequence>
<evidence type="ECO:0000313" key="2">
    <source>
        <dbReference type="EMBL" id="KAG0481302.1"/>
    </source>
</evidence>
<feature type="region of interest" description="Disordered" evidence="1">
    <location>
        <begin position="1"/>
        <end position="24"/>
    </location>
</feature>
<name>A0A835R8G8_VANPL</name>
<organism evidence="2 3">
    <name type="scientific">Vanilla planifolia</name>
    <name type="common">Vanilla</name>
    <dbReference type="NCBI Taxonomy" id="51239"/>
    <lineage>
        <taxon>Eukaryota</taxon>
        <taxon>Viridiplantae</taxon>
        <taxon>Streptophyta</taxon>
        <taxon>Embryophyta</taxon>
        <taxon>Tracheophyta</taxon>
        <taxon>Spermatophyta</taxon>
        <taxon>Magnoliopsida</taxon>
        <taxon>Liliopsida</taxon>
        <taxon>Asparagales</taxon>
        <taxon>Orchidaceae</taxon>
        <taxon>Vanilloideae</taxon>
        <taxon>Vanilleae</taxon>
        <taxon>Vanilla</taxon>
    </lineage>
</organism>
<comment type="caution">
    <text evidence="2">The sequence shown here is derived from an EMBL/GenBank/DDBJ whole genome shotgun (WGS) entry which is preliminary data.</text>
</comment>
<evidence type="ECO:0000256" key="1">
    <source>
        <dbReference type="SAM" id="MobiDB-lite"/>
    </source>
</evidence>
<dbReference type="AlphaFoldDB" id="A0A835R8G8"/>
<gene>
    <name evidence="2" type="ORF">HPP92_012160</name>
</gene>
<reference evidence="2 3" key="1">
    <citation type="journal article" date="2020" name="Nat. Food">
        <title>A phased Vanilla planifolia genome enables genetic improvement of flavour and production.</title>
        <authorList>
            <person name="Hasing T."/>
            <person name="Tang H."/>
            <person name="Brym M."/>
            <person name="Khazi F."/>
            <person name="Huang T."/>
            <person name="Chambers A.H."/>
        </authorList>
    </citation>
    <scope>NUCLEOTIDE SEQUENCE [LARGE SCALE GENOMIC DNA]</scope>
    <source>
        <tissue evidence="2">Leaf</tissue>
    </source>
</reference>
<accession>A0A835R8G8</accession>
<dbReference type="OrthoDB" id="428480at2759"/>
<proteinExistence type="predicted"/>